<proteinExistence type="predicted"/>
<reference evidence="2 3" key="1">
    <citation type="submission" date="2024-08" db="EMBL/GenBank/DDBJ databases">
        <title>Sulfate-reducing bacteria isolated from formation water of the oil field in Kazakhstan and description of Pseudodesulfovibrio sp.</title>
        <authorList>
            <person name="Bidzhieva S.K."/>
            <person name="Tourova T.P."/>
            <person name="Grouzdev D.S."/>
            <person name="Beletsky A.V."/>
            <person name="Sokolova D.S."/>
            <person name="Samigullina S.R."/>
            <person name="Poltaraus A.B."/>
            <person name="Avtukh A.N."/>
            <person name="Tereshina V.M."/>
            <person name="Zhaparov N.S."/>
            <person name="Mardanov A.V."/>
            <person name="Nazina T.N."/>
        </authorList>
    </citation>
    <scope>NUCLEOTIDE SEQUENCE [LARGE SCALE GENOMIC DNA]</scope>
    <source>
        <strain evidence="2 3">9FUS</strain>
    </source>
</reference>
<gene>
    <name evidence="2" type="ORF">AB6M95_15455</name>
</gene>
<sequence>MFGWNNDAYGGQGSGRGNRSHGRGRRTSAGFGFGGGQGNGRGFGQGLCRDFDDGQGFGNGFGPGCGQNRERFDDFGQGRMGRGPCGMGLNRFRPGRGGAFRAAMNAEADGFGPSLGPDAGFCPLCEKHCPLSAPSCPKGEGYAARVR</sequence>
<comment type="caution">
    <text evidence="2">The sequence shown here is derived from an EMBL/GenBank/DDBJ whole genome shotgun (WGS) entry which is preliminary data.</text>
</comment>
<dbReference type="RefSeq" id="WP_371387649.1">
    <property type="nucleotide sequence ID" value="NZ_JBGLYH010000054.1"/>
</dbReference>
<dbReference type="Proteomes" id="UP001568698">
    <property type="component" value="Unassembled WGS sequence"/>
</dbReference>
<organism evidence="2 3">
    <name type="scientific">Pseudodesulfovibrio karagichevae</name>
    <dbReference type="NCBI Taxonomy" id="3239305"/>
    <lineage>
        <taxon>Bacteria</taxon>
        <taxon>Pseudomonadati</taxon>
        <taxon>Thermodesulfobacteriota</taxon>
        <taxon>Desulfovibrionia</taxon>
        <taxon>Desulfovibrionales</taxon>
        <taxon>Desulfovibrionaceae</taxon>
    </lineage>
</organism>
<feature type="region of interest" description="Disordered" evidence="1">
    <location>
        <begin position="1"/>
        <end position="37"/>
    </location>
</feature>
<protein>
    <recommendedName>
        <fullName evidence="4">4Fe-4S ferredoxin-type domain-containing protein</fullName>
    </recommendedName>
</protein>
<evidence type="ECO:0000313" key="2">
    <source>
        <dbReference type="EMBL" id="MEZ7198151.1"/>
    </source>
</evidence>
<accession>A0ABV4K587</accession>
<evidence type="ECO:0000313" key="3">
    <source>
        <dbReference type="Proteomes" id="UP001568698"/>
    </source>
</evidence>
<name>A0ABV4K587_9BACT</name>
<evidence type="ECO:0000256" key="1">
    <source>
        <dbReference type="SAM" id="MobiDB-lite"/>
    </source>
</evidence>
<keyword evidence="3" id="KW-1185">Reference proteome</keyword>
<evidence type="ECO:0008006" key="4">
    <source>
        <dbReference type="Google" id="ProtNLM"/>
    </source>
</evidence>
<dbReference type="EMBL" id="JBGLYH010000054">
    <property type="protein sequence ID" value="MEZ7198151.1"/>
    <property type="molecule type" value="Genomic_DNA"/>
</dbReference>